<dbReference type="InterPro" id="IPR036770">
    <property type="entry name" value="Ankyrin_rpt-contain_sf"/>
</dbReference>
<evidence type="ECO:0000256" key="1">
    <source>
        <dbReference type="ARBA" id="ARBA00022737"/>
    </source>
</evidence>
<comment type="caution">
    <text evidence="4">The sequence shown here is derived from an EMBL/GenBank/DDBJ whole genome shotgun (WGS) entry which is preliminary data.</text>
</comment>
<dbReference type="SMART" id="SM00248">
    <property type="entry name" value="ANK"/>
    <property type="match status" value="3"/>
</dbReference>
<protein>
    <submittedName>
        <fullName evidence="4">Uncharacterized protein</fullName>
    </submittedName>
</protein>
<dbReference type="SUPFAM" id="SSF48403">
    <property type="entry name" value="Ankyrin repeat"/>
    <property type="match status" value="1"/>
</dbReference>
<keyword evidence="5" id="KW-1185">Reference proteome</keyword>
<gene>
    <name evidence="4" type="ORF">RRG08_037922</name>
</gene>
<sequence length="302" mass="33446">MDEKLPGPTRVDISSLSSKVFIAPNLPLADRLAHKTALHYAIIAGSNGIVNALLRRGASVTRPPGYRYSALHTAVVQDKPDMCELLIRWDGRLDEATDEGSTPLQLACASPGLKSRLEIIQVLLRHGADPNANSRFVSYSSPFLAPLTEYLRWGVGLSGDRLNWDDDTEDRFPPEKIRYSIVHALLLYGAKVHFCAASTASRTKDPHGILHSVQFLREAPDVFKLLVSAATKVDLESVQAYSSLTEEERTVLLAVGNGPRDLRTIVHLFLRDYFRPNFPGCISALPLPEVVKRFLLFNPPLK</sequence>
<dbReference type="Gene3D" id="1.25.40.20">
    <property type="entry name" value="Ankyrin repeat-containing domain"/>
    <property type="match status" value="1"/>
</dbReference>
<reference evidence="4" key="1">
    <citation type="journal article" date="2023" name="G3 (Bethesda)">
        <title>A reference genome for the long-term kleptoplast-retaining sea slug Elysia crispata morphotype clarki.</title>
        <authorList>
            <person name="Eastman K.E."/>
            <person name="Pendleton A.L."/>
            <person name="Shaikh M.A."/>
            <person name="Suttiyut T."/>
            <person name="Ogas R."/>
            <person name="Tomko P."/>
            <person name="Gavelis G."/>
            <person name="Widhalm J.R."/>
            <person name="Wisecaver J.H."/>
        </authorList>
    </citation>
    <scope>NUCLEOTIDE SEQUENCE</scope>
    <source>
        <strain evidence="4">ECLA1</strain>
    </source>
</reference>
<dbReference type="PROSITE" id="PS50088">
    <property type="entry name" value="ANK_REPEAT"/>
    <property type="match status" value="2"/>
</dbReference>
<evidence type="ECO:0000256" key="3">
    <source>
        <dbReference type="PROSITE-ProRule" id="PRU00023"/>
    </source>
</evidence>
<proteinExistence type="predicted"/>
<dbReference type="PANTHER" id="PTHR24171">
    <property type="entry name" value="ANKYRIN REPEAT DOMAIN-CONTAINING PROTEIN 39-RELATED"/>
    <property type="match status" value="1"/>
</dbReference>
<dbReference type="AlphaFoldDB" id="A0AAE1D9J5"/>
<dbReference type="InterPro" id="IPR002110">
    <property type="entry name" value="Ankyrin_rpt"/>
</dbReference>
<dbReference type="Pfam" id="PF00023">
    <property type="entry name" value="Ank"/>
    <property type="match status" value="1"/>
</dbReference>
<dbReference type="EMBL" id="JAWDGP010004731">
    <property type="protein sequence ID" value="KAK3762272.1"/>
    <property type="molecule type" value="Genomic_DNA"/>
</dbReference>
<keyword evidence="1" id="KW-0677">Repeat</keyword>
<feature type="repeat" description="ANK" evidence="3">
    <location>
        <begin position="33"/>
        <end position="60"/>
    </location>
</feature>
<dbReference type="Proteomes" id="UP001283361">
    <property type="component" value="Unassembled WGS sequence"/>
</dbReference>
<organism evidence="4 5">
    <name type="scientific">Elysia crispata</name>
    <name type="common">lettuce slug</name>
    <dbReference type="NCBI Taxonomy" id="231223"/>
    <lineage>
        <taxon>Eukaryota</taxon>
        <taxon>Metazoa</taxon>
        <taxon>Spiralia</taxon>
        <taxon>Lophotrochozoa</taxon>
        <taxon>Mollusca</taxon>
        <taxon>Gastropoda</taxon>
        <taxon>Heterobranchia</taxon>
        <taxon>Euthyneura</taxon>
        <taxon>Panpulmonata</taxon>
        <taxon>Sacoglossa</taxon>
        <taxon>Placobranchoidea</taxon>
        <taxon>Plakobranchidae</taxon>
        <taxon>Elysia</taxon>
    </lineage>
</organism>
<name>A0AAE1D9J5_9GAST</name>
<evidence type="ECO:0000313" key="5">
    <source>
        <dbReference type="Proteomes" id="UP001283361"/>
    </source>
</evidence>
<evidence type="ECO:0000313" key="4">
    <source>
        <dbReference type="EMBL" id="KAK3762272.1"/>
    </source>
</evidence>
<feature type="repeat" description="ANK" evidence="3">
    <location>
        <begin position="99"/>
        <end position="135"/>
    </location>
</feature>
<dbReference type="PROSITE" id="PS50297">
    <property type="entry name" value="ANK_REP_REGION"/>
    <property type="match status" value="2"/>
</dbReference>
<accession>A0AAE1D9J5</accession>
<evidence type="ECO:0000256" key="2">
    <source>
        <dbReference type="ARBA" id="ARBA00023043"/>
    </source>
</evidence>
<dbReference type="Pfam" id="PF12796">
    <property type="entry name" value="Ank_2"/>
    <property type="match status" value="1"/>
</dbReference>
<keyword evidence="2 3" id="KW-0040">ANK repeat</keyword>